<name>A0A381U5G9_9ZZZZ</name>
<dbReference type="AlphaFoldDB" id="A0A381U5G9"/>
<gene>
    <name evidence="2" type="ORF">METZ01_LOCUS75421</name>
</gene>
<feature type="region of interest" description="Disordered" evidence="1">
    <location>
        <begin position="1"/>
        <end position="60"/>
    </location>
</feature>
<dbReference type="EMBL" id="UINC01005633">
    <property type="protein sequence ID" value="SVA22567.1"/>
    <property type="molecule type" value="Genomic_DNA"/>
</dbReference>
<proteinExistence type="predicted"/>
<evidence type="ECO:0000313" key="2">
    <source>
        <dbReference type="EMBL" id="SVA22567.1"/>
    </source>
</evidence>
<feature type="compositionally biased region" description="Basic and acidic residues" evidence="1">
    <location>
        <begin position="45"/>
        <end position="60"/>
    </location>
</feature>
<feature type="non-terminal residue" evidence="2">
    <location>
        <position position="1"/>
    </location>
</feature>
<accession>A0A381U5G9</accession>
<feature type="non-terminal residue" evidence="2">
    <location>
        <position position="60"/>
    </location>
</feature>
<organism evidence="2">
    <name type="scientific">marine metagenome</name>
    <dbReference type="NCBI Taxonomy" id="408172"/>
    <lineage>
        <taxon>unclassified sequences</taxon>
        <taxon>metagenomes</taxon>
        <taxon>ecological metagenomes</taxon>
    </lineage>
</organism>
<evidence type="ECO:0000256" key="1">
    <source>
        <dbReference type="SAM" id="MobiDB-lite"/>
    </source>
</evidence>
<reference evidence="2" key="1">
    <citation type="submission" date="2018-05" db="EMBL/GenBank/DDBJ databases">
        <authorList>
            <person name="Lanie J.A."/>
            <person name="Ng W.-L."/>
            <person name="Kazmierczak K.M."/>
            <person name="Andrzejewski T.M."/>
            <person name="Davidsen T.M."/>
            <person name="Wayne K.J."/>
            <person name="Tettelin H."/>
            <person name="Glass J.I."/>
            <person name="Rusch D."/>
            <person name="Podicherti R."/>
            <person name="Tsui H.-C.T."/>
            <person name="Winkler M.E."/>
        </authorList>
    </citation>
    <scope>NUCLEOTIDE SEQUENCE</scope>
</reference>
<protein>
    <submittedName>
        <fullName evidence="2">Uncharacterized protein</fullName>
    </submittedName>
</protein>
<sequence>PGRIHPRPACQHPCSRRCGGVRLSSDHHQDHGTGQNRRSGAAAPKFRDRFERWTERGETV</sequence>